<name>A0A0K6GAM7_9AGAM</name>
<protein>
    <submittedName>
        <fullName evidence="1">Uncharacterized protein</fullName>
    </submittedName>
</protein>
<organism evidence="1 2">
    <name type="scientific">Rhizoctonia solani</name>
    <dbReference type="NCBI Taxonomy" id="456999"/>
    <lineage>
        <taxon>Eukaryota</taxon>
        <taxon>Fungi</taxon>
        <taxon>Dikarya</taxon>
        <taxon>Basidiomycota</taxon>
        <taxon>Agaricomycotina</taxon>
        <taxon>Agaricomycetes</taxon>
        <taxon>Cantharellales</taxon>
        <taxon>Ceratobasidiaceae</taxon>
        <taxon>Rhizoctonia</taxon>
    </lineage>
</organism>
<evidence type="ECO:0000313" key="1">
    <source>
        <dbReference type="EMBL" id="CUA75434.1"/>
    </source>
</evidence>
<sequence>MATLAQAIAHVDTPSGVLLWVDVSKDESKEFVVNKGEGIAVPGSLSFQGNLTGNQDADVSQSSGGNLIITFSIKDDKDKKKVVNVATFTSTQPVAPAVSPTSQVGTWEAS</sequence>
<proteinExistence type="predicted"/>
<dbReference type="AlphaFoldDB" id="A0A0K6GAM7"/>
<dbReference type="EMBL" id="CYGV01001546">
    <property type="protein sequence ID" value="CUA75434.1"/>
    <property type="molecule type" value="Genomic_DNA"/>
</dbReference>
<dbReference type="Proteomes" id="UP000044841">
    <property type="component" value="Unassembled WGS sequence"/>
</dbReference>
<keyword evidence="2" id="KW-1185">Reference proteome</keyword>
<gene>
    <name evidence="1" type="ORF">RSOLAG22IIIB_11723</name>
</gene>
<accession>A0A0K6GAM7</accession>
<reference evidence="1 2" key="1">
    <citation type="submission" date="2015-07" db="EMBL/GenBank/DDBJ databases">
        <authorList>
            <person name="Noorani M."/>
        </authorList>
    </citation>
    <scope>NUCLEOTIDE SEQUENCE [LARGE SCALE GENOMIC DNA]</scope>
    <source>
        <strain evidence="1">BBA 69670</strain>
    </source>
</reference>
<evidence type="ECO:0000313" key="2">
    <source>
        <dbReference type="Proteomes" id="UP000044841"/>
    </source>
</evidence>